<dbReference type="OrthoDB" id="5282002at2759"/>
<dbReference type="PaxDb" id="2850-Phatr34650"/>
<dbReference type="Proteomes" id="UP000000759">
    <property type="component" value="Chromosome 6"/>
</dbReference>
<dbReference type="EMBL" id="CM000609">
    <property type="protein sequence ID" value="EEC48951.1"/>
    <property type="molecule type" value="Genomic_DNA"/>
</dbReference>
<dbReference type="PANTHER" id="PTHR28069:SF1">
    <property type="entry name" value="PROTEIN MSS51, MITOCHONDRIAL"/>
    <property type="match status" value="1"/>
</dbReference>
<dbReference type="InParanoid" id="B7FWA6"/>
<dbReference type="GeneID" id="7200066"/>
<evidence type="ECO:0000313" key="3">
    <source>
        <dbReference type="Proteomes" id="UP000000759"/>
    </source>
</evidence>
<reference evidence="2 3" key="1">
    <citation type="journal article" date="2008" name="Nature">
        <title>The Phaeodactylum genome reveals the evolutionary history of diatom genomes.</title>
        <authorList>
            <person name="Bowler C."/>
            <person name="Allen A.E."/>
            <person name="Badger J.H."/>
            <person name="Grimwood J."/>
            <person name="Jabbari K."/>
            <person name="Kuo A."/>
            <person name="Maheswari U."/>
            <person name="Martens C."/>
            <person name="Maumus F."/>
            <person name="Otillar R.P."/>
            <person name="Rayko E."/>
            <person name="Salamov A."/>
            <person name="Vandepoele K."/>
            <person name="Beszteri B."/>
            <person name="Gruber A."/>
            <person name="Heijde M."/>
            <person name="Katinka M."/>
            <person name="Mock T."/>
            <person name="Valentin K."/>
            <person name="Verret F."/>
            <person name="Berges J.A."/>
            <person name="Brownlee C."/>
            <person name="Cadoret J.P."/>
            <person name="Chiovitti A."/>
            <person name="Choi C.J."/>
            <person name="Coesel S."/>
            <person name="De Martino A."/>
            <person name="Detter J.C."/>
            <person name="Durkin C."/>
            <person name="Falciatore A."/>
            <person name="Fournet J."/>
            <person name="Haruta M."/>
            <person name="Huysman M.J."/>
            <person name="Jenkins B.D."/>
            <person name="Jiroutova K."/>
            <person name="Jorgensen R.E."/>
            <person name="Joubert Y."/>
            <person name="Kaplan A."/>
            <person name="Kroger N."/>
            <person name="Kroth P.G."/>
            <person name="La Roche J."/>
            <person name="Lindquist E."/>
            <person name="Lommer M."/>
            <person name="Martin-Jezequel V."/>
            <person name="Lopez P.J."/>
            <person name="Lucas S."/>
            <person name="Mangogna M."/>
            <person name="McGinnis K."/>
            <person name="Medlin L.K."/>
            <person name="Montsant A."/>
            <person name="Oudot-Le Secq M.P."/>
            <person name="Napoli C."/>
            <person name="Obornik M."/>
            <person name="Parker M.S."/>
            <person name="Petit J.L."/>
            <person name="Porcel B.M."/>
            <person name="Poulsen N."/>
            <person name="Robison M."/>
            <person name="Rychlewski L."/>
            <person name="Rynearson T.A."/>
            <person name="Schmutz J."/>
            <person name="Shapiro H."/>
            <person name="Siaut M."/>
            <person name="Stanley M."/>
            <person name="Sussman M.R."/>
            <person name="Taylor A.R."/>
            <person name="Vardi A."/>
            <person name="von Dassow P."/>
            <person name="Vyverman W."/>
            <person name="Willis A."/>
            <person name="Wyrwicz L.S."/>
            <person name="Rokhsar D.S."/>
            <person name="Weissenbach J."/>
            <person name="Armbrust E.V."/>
            <person name="Green B.R."/>
            <person name="Van de Peer Y."/>
            <person name="Grigoriev I.V."/>
        </authorList>
    </citation>
    <scope>NUCLEOTIDE SEQUENCE [LARGE SCALE GENOMIC DNA]</scope>
    <source>
        <strain evidence="2 3">CCAP 1055/1</strain>
    </source>
</reference>
<feature type="domain" description="Mitochondrial splicing suppressor 51-like C-terminal" evidence="1">
    <location>
        <begin position="128"/>
        <end position="355"/>
    </location>
</feature>
<dbReference type="InterPro" id="IPR046824">
    <property type="entry name" value="Mss51-like_C"/>
</dbReference>
<accession>B7FWA6</accession>
<dbReference type="eggNOG" id="ENOG502RWR3">
    <property type="taxonomic scope" value="Eukaryota"/>
</dbReference>
<evidence type="ECO:0000313" key="2">
    <source>
        <dbReference type="EMBL" id="EEC48951.1"/>
    </source>
</evidence>
<dbReference type="PANTHER" id="PTHR28069">
    <property type="entry name" value="GH20023P"/>
    <property type="match status" value="1"/>
</dbReference>
<dbReference type="RefSeq" id="XP_002179128.1">
    <property type="nucleotide sequence ID" value="XM_002179092.1"/>
</dbReference>
<protein>
    <recommendedName>
        <fullName evidence="1">Mitochondrial splicing suppressor 51-like C-terminal domain-containing protein</fullName>
    </recommendedName>
</protein>
<dbReference type="Pfam" id="PF20179">
    <property type="entry name" value="MSS51_C"/>
    <property type="match status" value="1"/>
</dbReference>
<gene>
    <name evidence="2" type="ORF">PHATRDRAFT_34650</name>
</gene>
<evidence type="ECO:0000259" key="1">
    <source>
        <dbReference type="Pfam" id="PF20179"/>
    </source>
</evidence>
<dbReference type="AlphaFoldDB" id="B7FWA6"/>
<organism evidence="2 3">
    <name type="scientific">Phaeodactylum tricornutum (strain CCAP 1055/1)</name>
    <dbReference type="NCBI Taxonomy" id="556484"/>
    <lineage>
        <taxon>Eukaryota</taxon>
        <taxon>Sar</taxon>
        <taxon>Stramenopiles</taxon>
        <taxon>Ochrophyta</taxon>
        <taxon>Bacillariophyta</taxon>
        <taxon>Bacillariophyceae</taxon>
        <taxon>Bacillariophycidae</taxon>
        <taxon>Naviculales</taxon>
        <taxon>Phaeodactylaceae</taxon>
        <taxon>Phaeodactylum</taxon>
    </lineage>
</organism>
<dbReference type="HOGENOM" id="CLU_732519_0_0_1"/>
<dbReference type="KEGG" id="pti:PHATRDRAFT_34650"/>
<name>B7FWA6_PHATC</name>
<reference evidence="3" key="2">
    <citation type="submission" date="2008-08" db="EMBL/GenBank/DDBJ databases">
        <authorList>
            <consortium name="Diatom Consortium"/>
            <person name="Grigoriev I."/>
            <person name="Grimwood J."/>
            <person name="Kuo A."/>
            <person name="Otillar R.P."/>
            <person name="Salamov A."/>
            <person name="Detter J.C."/>
            <person name="Lindquist E."/>
            <person name="Shapiro H."/>
            <person name="Lucas S."/>
            <person name="Glavina del Rio T."/>
            <person name="Pitluck S."/>
            <person name="Rokhsar D."/>
            <person name="Bowler C."/>
        </authorList>
    </citation>
    <scope>GENOME REANNOTATION</scope>
    <source>
        <strain evidence="3">CCAP 1055/1</strain>
    </source>
</reference>
<dbReference type="OMA" id="NHETEYE"/>
<sequence length="378" mass="43455">MSPRSGRQCCTVSCAGVPKVRPRLVSPRVYGRRSVHPRNLVPTRPYHDDALQWAAKHREAAQACLEIPPLKQHDDYLVRQCATWSDYMRLRGWDHDKTLQRFGFRSDSERSRTRSFAQALVSHVLSAPLTLRYNLPWLSVEPQLAIGDITRERYYRRICCVGARAEATLPLEYWKEWLILERQHFAREQKTHKISSPSLVNSKLQLYPKAVARVVLRGIYLDSAMALESTLTLQWLSNQTFHEYVAQIHGLYPEMLPSRSLSPVSLLPWDAYALFNPGLGHHHLKQSWQPTLQLLASELQQHSKPILCTAHSSLDAERDEKELRRVIVGGGHQPDGFLLEYQKNAWASQISYQDPFDRNHVVHPNAFAARLYAAGDRD</sequence>
<keyword evidence="3" id="KW-1185">Reference proteome</keyword>
<proteinExistence type="predicted"/>